<evidence type="ECO:0000313" key="1">
    <source>
        <dbReference type="EMBL" id="RUQ30595.1"/>
    </source>
</evidence>
<proteinExistence type="predicted"/>
<keyword evidence="2" id="KW-1185">Reference proteome</keyword>
<dbReference type="Proteomes" id="UP000267430">
    <property type="component" value="Unassembled WGS sequence"/>
</dbReference>
<dbReference type="EMBL" id="RYZZ01000007">
    <property type="protein sequence ID" value="RUQ30595.1"/>
    <property type="molecule type" value="Genomic_DNA"/>
</dbReference>
<organism evidence="1 2">
    <name type="scientific">Peribacillus cavernae</name>
    <dbReference type="NCBI Taxonomy" id="1674310"/>
    <lineage>
        <taxon>Bacteria</taxon>
        <taxon>Bacillati</taxon>
        <taxon>Bacillota</taxon>
        <taxon>Bacilli</taxon>
        <taxon>Bacillales</taxon>
        <taxon>Bacillaceae</taxon>
        <taxon>Peribacillus</taxon>
    </lineage>
</organism>
<name>A0A433HQN4_9BACI</name>
<comment type="caution">
    <text evidence="1">The sequence shown here is derived from an EMBL/GenBank/DDBJ whole genome shotgun (WGS) entry which is preliminary data.</text>
</comment>
<sequence>MRSDITDLTQGQKKMRSDINDLKHGQKRLEAGLERLQKNIVVSISEYTEKIVDYVDDKTEALNKRVYQVETDLQRLSKQ</sequence>
<accession>A0A433HQN4</accession>
<gene>
    <name evidence="1" type="ORF">ELQ35_06355</name>
</gene>
<dbReference type="AlphaFoldDB" id="A0A433HQN4"/>
<evidence type="ECO:0000313" key="2">
    <source>
        <dbReference type="Proteomes" id="UP000267430"/>
    </source>
</evidence>
<reference evidence="1 2" key="1">
    <citation type="submission" date="2018-12" db="EMBL/GenBank/DDBJ databases">
        <title>Bacillus chawlae sp. nov., Bacillus glennii sp. nov., and Bacillus saganii sp. nov. Isolated from the Vehicle Assembly Building at Kennedy Space Center where the Viking Spacecraft were Assembled.</title>
        <authorList>
            <person name="Seuylemezian A."/>
            <person name="Vaishampayan P."/>
        </authorList>
    </citation>
    <scope>NUCLEOTIDE SEQUENCE [LARGE SCALE GENOMIC DNA]</scope>
    <source>
        <strain evidence="1 2">L5</strain>
    </source>
</reference>
<protein>
    <submittedName>
        <fullName evidence="1">Uncharacterized protein</fullName>
    </submittedName>
</protein>
<dbReference type="OrthoDB" id="2680327at2"/>